<comment type="caution">
    <text evidence="2">The sequence shown here is derived from an EMBL/GenBank/DDBJ whole genome shotgun (WGS) entry which is preliminary data.</text>
</comment>
<feature type="compositionally biased region" description="Polar residues" evidence="1">
    <location>
        <begin position="10"/>
        <end position="21"/>
    </location>
</feature>
<dbReference type="AlphaFoldDB" id="A0AA37UKF9"/>
<feature type="region of interest" description="Disordered" evidence="1">
    <location>
        <begin position="177"/>
        <end position="212"/>
    </location>
</feature>
<protein>
    <submittedName>
        <fullName evidence="2">Uncharacterized protein</fullName>
    </submittedName>
</protein>
<dbReference type="Proteomes" id="UP001055115">
    <property type="component" value="Unassembled WGS sequence"/>
</dbReference>
<organism evidence="2 3">
    <name type="scientific">Colletotrichum spaethianum</name>
    <dbReference type="NCBI Taxonomy" id="700344"/>
    <lineage>
        <taxon>Eukaryota</taxon>
        <taxon>Fungi</taxon>
        <taxon>Dikarya</taxon>
        <taxon>Ascomycota</taxon>
        <taxon>Pezizomycotina</taxon>
        <taxon>Sordariomycetes</taxon>
        <taxon>Hypocreomycetidae</taxon>
        <taxon>Glomerellales</taxon>
        <taxon>Glomerellaceae</taxon>
        <taxon>Colletotrichum</taxon>
        <taxon>Colletotrichum spaethianum species complex</taxon>
    </lineage>
</organism>
<dbReference type="RefSeq" id="XP_049133589.1">
    <property type="nucleotide sequence ID" value="XM_049277632.1"/>
</dbReference>
<feature type="region of interest" description="Disordered" evidence="1">
    <location>
        <begin position="1"/>
        <end position="64"/>
    </location>
</feature>
<evidence type="ECO:0000256" key="1">
    <source>
        <dbReference type="SAM" id="MobiDB-lite"/>
    </source>
</evidence>
<feature type="compositionally biased region" description="Basic and acidic residues" evidence="1">
    <location>
        <begin position="200"/>
        <end position="212"/>
    </location>
</feature>
<sequence length="237" mass="26008">MKLQLEADSNEQQTKATNTARGSEDYMPEASKGTGDPYTSRNDLEATAEAKEQSPPKPLDAFDSHAYRNAEPDISLSTLTEASPNNDKGAHTPVATAPESIRIYSQTNGDLENFLEIIAEDGNGAHVSVATMNEIACVYTQADDDYGKTLKIIEGEDLEERLDPRIRIINSRMEKNRKTGVPLSNKNPHTNDSSLLTVDKSSEQGRDINKPEEAPVLFMDAMDENTPFLSAYAEADL</sequence>
<accession>A0AA37UKF9</accession>
<evidence type="ECO:0000313" key="3">
    <source>
        <dbReference type="Proteomes" id="UP001055115"/>
    </source>
</evidence>
<name>A0AA37UKF9_9PEZI</name>
<feature type="compositionally biased region" description="Polar residues" evidence="1">
    <location>
        <begin position="182"/>
        <end position="196"/>
    </location>
</feature>
<keyword evidence="3" id="KW-1185">Reference proteome</keyword>
<feature type="compositionally biased region" description="Basic and acidic residues" evidence="1">
    <location>
        <begin position="42"/>
        <end position="64"/>
    </location>
</feature>
<gene>
    <name evidence="2" type="ORF">ColSpa_11420</name>
</gene>
<reference evidence="2 3" key="1">
    <citation type="submission" date="2022-03" db="EMBL/GenBank/DDBJ databases">
        <title>Genome data of Colletotrichum spp.</title>
        <authorList>
            <person name="Utami Y.D."/>
            <person name="Hiruma K."/>
        </authorList>
    </citation>
    <scope>NUCLEOTIDE SEQUENCE [LARGE SCALE GENOMIC DNA]</scope>
    <source>
        <strain evidence="2 3">MAFF 239500</strain>
    </source>
</reference>
<dbReference type="EMBL" id="BQXU01000046">
    <property type="protein sequence ID" value="GKT51239.1"/>
    <property type="molecule type" value="Genomic_DNA"/>
</dbReference>
<dbReference type="GeneID" id="73332222"/>
<evidence type="ECO:0000313" key="2">
    <source>
        <dbReference type="EMBL" id="GKT51239.1"/>
    </source>
</evidence>
<proteinExistence type="predicted"/>